<accession>A0A0M7BA94</accession>
<dbReference type="AlphaFoldDB" id="A0A0M7BA94"/>
<dbReference type="RefSeq" id="WP_055663862.1">
    <property type="nucleotide sequence ID" value="NZ_CYPR01000161.1"/>
</dbReference>
<name>A0A0M7BA94_9RHOB</name>
<reference evidence="2 3" key="1">
    <citation type="submission" date="2015-09" db="EMBL/GenBank/DDBJ databases">
        <authorList>
            <person name="Jackson K.R."/>
            <person name="Lunt B.L."/>
            <person name="Fisher J.N.B."/>
            <person name="Gardner A.V."/>
            <person name="Bailey M.E."/>
            <person name="Deus L.M."/>
            <person name="Earl A.S."/>
            <person name="Gibby P.D."/>
            <person name="Hartmann K.A."/>
            <person name="Liu J.E."/>
            <person name="Manci A.M."/>
            <person name="Nielsen D.A."/>
            <person name="Solomon M.B."/>
            <person name="Breakwell D.P."/>
            <person name="Burnett S.H."/>
            <person name="Grose J.H."/>
        </authorList>
    </citation>
    <scope>NUCLEOTIDE SEQUENCE [LARGE SCALE GENOMIC DNA]</scope>
    <source>
        <strain evidence="2 3">CECT 7799</strain>
    </source>
</reference>
<dbReference type="InterPro" id="IPR036629">
    <property type="entry name" value="YjbJ_sf"/>
</dbReference>
<evidence type="ECO:0000313" key="3">
    <source>
        <dbReference type="Proteomes" id="UP000049455"/>
    </source>
</evidence>
<dbReference type="OrthoDB" id="7651547at2"/>
<dbReference type="EMBL" id="CYPR01000161">
    <property type="protein sequence ID" value="CUH39707.1"/>
    <property type="molecule type" value="Genomic_DNA"/>
</dbReference>
<evidence type="ECO:0000256" key="1">
    <source>
        <dbReference type="SAM" id="MobiDB-lite"/>
    </source>
</evidence>
<dbReference type="STRING" id="313367.JSE7799_02435"/>
<keyword evidence="3" id="KW-1185">Reference proteome</keyword>
<sequence>MSRQNFQEDWVPFRDAILSRYPELTDGDLADADGSTAELARRIAERQEIDPAEAQERLHEFLEGPMPADAYADPTHDNAAAQDSGQYVPAGEDPLADDNRFGDDHNDENPVGRNR</sequence>
<dbReference type="Gene3D" id="1.10.1470.10">
    <property type="entry name" value="YjbJ"/>
    <property type="match status" value="1"/>
</dbReference>
<organism evidence="2 3">
    <name type="scientific">Jannaschia seosinensis</name>
    <dbReference type="NCBI Taxonomy" id="313367"/>
    <lineage>
        <taxon>Bacteria</taxon>
        <taxon>Pseudomonadati</taxon>
        <taxon>Pseudomonadota</taxon>
        <taxon>Alphaproteobacteria</taxon>
        <taxon>Rhodobacterales</taxon>
        <taxon>Roseobacteraceae</taxon>
        <taxon>Jannaschia</taxon>
    </lineage>
</organism>
<feature type="region of interest" description="Disordered" evidence="1">
    <location>
        <begin position="63"/>
        <end position="115"/>
    </location>
</feature>
<proteinExistence type="predicted"/>
<evidence type="ECO:0000313" key="2">
    <source>
        <dbReference type="EMBL" id="CUH39707.1"/>
    </source>
</evidence>
<dbReference type="Proteomes" id="UP000049455">
    <property type="component" value="Unassembled WGS sequence"/>
</dbReference>
<protein>
    <submittedName>
        <fullName evidence="2">Uncharacterized protein</fullName>
    </submittedName>
</protein>
<feature type="compositionally biased region" description="Basic and acidic residues" evidence="1">
    <location>
        <begin position="97"/>
        <end position="115"/>
    </location>
</feature>
<gene>
    <name evidence="2" type="ORF">JSE7799_02435</name>
</gene>